<evidence type="ECO:0000256" key="1">
    <source>
        <dbReference type="SAM" id="SignalP"/>
    </source>
</evidence>
<dbReference type="Proteomes" id="UP001501444">
    <property type="component" value="Unassembled WGS sequence"/>
</dbReference>
<comment type="caution">
    <text evidence="2">The sequence shown here is derived from an EMBL/GenBank/DDBJ whole genome shotgun (WGS) entry which is preliminary data.</text>
</comment>
<proteinExistence type="predicted"/>
<sequence length="90" mass="9818">MRRLVALMAATFAGVALMPGVASATLQPAAGKATLAKAQTQQQQPRARAMWLWSQAALQRQLSVIDSGAQRYGTYDGIAVHDYDTWSRIR</sequence>
<dbReference type="EMBL" id="BAAARV010000040">
    <property type="protein sequence ID" value="GAA2357548.1"/>
    <property type="molecule type" value="Genomic_DNA"/>
</dbReference>
<name>A0ABN3GPP2_9ACTN</name>
<feature type="signal peptide" evidence="1">
    <location>
        <begin position="1"/>
        <end position="24"/>
    </location>
</feature>
<keyword evidence="3" id="KW-1185">Reference proteome</keyword>
<organism evidence="2 3">
    <name type="scientific">Dactylosporangium salmoneum</name>
    <dbReference type="NCBI Taxonomy" id="53361"/>
    <lineage>
        <taxon>Bacteria</taxon>
        <taxon>Bacillati</taxon>
        <taxon>Actinomycetota</taxon>
        <taxon>Actinomycetes</taxon>
        <taxon>Micromonosporales</taxon>
        <taxon>Micromonosporaceae</taxon>
        <taxon>Dactylosporangium</taxon>
    </lineage>
</organism>
<keyword evidence="1" id="KW-0732">Signal</keyword>
<gene>
    <name evidence="2" type="ORF">GCM10010170_050920</name>
</gene>
<feature type="chain" id="PRO_5046687640" evidence="1">
    <location>
        <begin position="25"/>
        <end position="90"/>
    </location>
</feature>
<protein>
    <submittedName>
        <fullName evidence="2">Uncharacterized protein</fullName>
    </submittedName>
</protein>
<reference evidence="2 3" key="1">
    <citation type="journal article" date="2019" name="Int. J. Syst. Evol. Microbiol.">
        <title>The Global Catalogue of Microorganisms (GCM) 10K type strain sequencing project: providing services to taxonomists for standard genome sequencing and annotation.</title>
        <authorList>
            <consortium name="The Broad Institute Genomics Platform"/>
            <consortium name="The Broad Institute Genome Sequencing Center for Infectious Disease"/>
            <person name="Wu L."/>
            <person name="Ma J."/>
        </authorList>
    </citation>
    <scope>NUCLEOTIDE SEQUENCE [LARGE SCALE GENOMIC DNA]</scope>
    <source>
        <strain evidence="2 3">JCM 3272</strain>
    </source>
</reference>
<evidence type="ECO:0000313" key="2">
    <source>
        <dbReference type="EMBL" id="GAA2357548.1"/>
    </source>
</evidence>
<accession>A0ABN3GPP2</accession>
<evidence type="ECO:0000313" key="3">
    <source>
        <dbReference type="Proteomes" id="UP001501444"/>
    </source>
</evidence>